<dbReference type="PANTHER" id="PTHR44229:SF4">
    <property type="entry name" value="15-HYDROXYPROSTAGLANDIN DEHYDROGENASE [NAD(+)]"/>
    <property type="match status" value="1"/>
</dbReference>
<dbReference type="SUPFAM" id="SSF51735">
    <property type="entry name" value="NAD(P)-binding Rossmann-fold domains"/>
    <property type="match status" value="1"/>
</dbReference>
<dbReference type="Proteomes" id="UP000794436">
    <property type="component" value="Unassembled WGS sequence"/>
</dbReference>
<dbReference type="PANTHER" id="PTHR44229">
    <property type="entry name" value="15-HYDROXYPROSTAGLANDIN DEHYDROGENASE [NAD(+)]"/>
    <property type="match status" value="1"/>
</dbReference>
<evidence type="ECO:0000256" key="3">
    <source>
        <dbReference type="RuleBase" id="RU000363"/>
    </source>
</evidence>
<name>A0A8K1CKU9_PYTOL</name>
<accession>A0A8K1CKU9</accession>
<dbReference type="AlphaFoldDB" id="A0A8K1CKU9"/>
<comment type="similarity">
    <text evidence="1 3">Belongs to the short-chain dehydrogenases/reductases (SDR) family.</text>
</comment>
<dbReference type="Pfam" id="PF00106">
    <property type="entry name" value="adh_short"/>
    <property type="match status" value="1"/>
</dbReference>
<dbReference type="GO" id="GO:0005737">
    <property type="term" value="C:cytoplasm"/>
    <property type="evidence" value="ECO:0007669"/>
    <property type="project" value="TreeGrafter"/>
</dbReference>
<sequence length="264" mass="28774">MQLKEIVGIVTGGAVGFGRAFAERILGGGGKVLITDVNASLLETTGQELAAKFGKTNVCWTQQNVVEMDSFHRVFDYATKFFEKPVNLLINNAGIAGDLAFWDDDAPRNWEDVITIDLTAVVRGSQVAIQQFRKNLRGQEGVVINLSSAAGLNPVPYSPQYAAAKAGVVGFTRSCHPLKKQHNIRVVALCPGFAKTAMGKHAEEFLPEWTKLMGGLIEVSKVVDAFEMSLKDPNNSGRCVRIVQSGITYNRFPGDKQLYPDSKL</sequence>
<dbReference type="OrthoDB" id="37659at2759"/>
<evidence type="ECO:0008006" key="6">
    <source>
        <dbReference type="Google" id="ProtNLM"/>
    </source>
</evidence>
<evidence type="ECO:0000256" key="2">
    <source>
        <dbReference type="ARBA" id="ARBA00023002"/>
    </source>
</evidence>
<protein>
    <recommendedName>
        <fullName evidence="6">15-hydroxyprostaglandin dehydrogenase</fullName>
    </recommendedName>
</protein>
<evidence type="ECO:0000256" key="1">
    <source>
        <dbReference type="ARBA" id="ARBA00006484"/>
    </source>
</evidence>
<gene>
    <name evidence="4" type="ORF">Poli38472_008985</name>
</gene>
<dbReference type="PRINTS" id="PR00080">
    <property type="entry name" value="SDRFAMILY"/>
</dbReference>
<reference evidence="4" key="1">
    <citation type="submission" date="2019-03" db="EMBL/GenBank/DDBJ databases">
        <title>Long read genome sequence of the mycoparasitic Pythium oligandrum ATCC 38472 isolated from sugarbeet rhizosphere.</title>
        <authorList>
            <person name="Gaulin E."/>
        </authorList>
    </citation>
    <scope>NUCLEOTIDE SEQUENCE</scope>
    <source>
        <strain evidence="4">ATCC 38472_TT</strain>
    </source>
</reference>
<dbReference type="EMBL" id="SPLM01000038">
    <property type="protein sequence ID" value="TMW64818.1"/>
    <property type="molecule type" value="Genomic_DNA"/>
</dbReference>
<dbReference type="Gene3D" id="3.40.50.720">
    <property type="entry name" value="NAD(P)-binding Rossmann-like Domain"/>
    <property type="match status" value="1"/>
</dbReference>
<organism evidence="4 5">
    <name type="scientific">Pythium oligandrum</name>
    <name type="common">Mycoparasitic fungus</name>
    <dbReference type="NCBI Taxonomy" id="41045"/>
    <lineage>
        <taxon>Eukaryota</taxon>
        <taxon>Sar</taxon>
        <taxon>Stramenopiles</taxon>
        <taxon>Oomycota</taxon>
        <taxon>Peronosporomycetes</taxon>
        <taxon>Pythiales</taxon>
        <taxon>Pythiaceae</taxon>
        <taxon>Pythium</taxon>
    </lineage>
</organism>
<dbReference type="InterPro" id="IPR002347">
    <property type="entry name" value="SDR_fam"/>
</dbReference>
<proteinExistence type="inferred from homology"/>
<keyword evidence="5" id="KW-1185">Reference proteome</keyword>
<keyword evidence="2" id="KW-0560">Oxidoreductase</keyword>
<dbReference type="PRINTS" id="PR00081">
    <property type="entry name" value="GDHRDH"/>
</dbReference>
<dbReference type="InterPro" id="IPR036291">
    <property type="entry name" value="NAD(P)-bd_dom_sf"/>
</dbReference>
<comment type="caution">
    <text evidence="4">The sequence shown here is derived from an EMBL/GenBank/DDBJ whole genome shotgun (WGS) entry which is preliminary data.</text>
</comment>
<dbReference type="GO" id="GO:0016616">
    <property type="term" value="F:oxidoreductase activity, acting on the CH-OH group of donors, NAD or NADP as acceptor"/>
    <property type="evidence" value="ECO:0007669"/>
    <property type="project" value="TreeGrafter"/>
</dbReference>
<evidence type="ECO:0000313" key="5">
    <source>
        <dbReference type="Proteomes" id="UP000794436"/>
    </source>
</evidence>
<evidence type="ECO:0000313" key="4">
    <source>
        <dbReference type="EMBL" id="TMW64818.1"/>
    </source>
</evidence>